<feature type="transmembrane region" description="Helical" evidence="1">
    <location>
        <begin position="276"/>
        <end position="294"/>
    </location>
</feature>
<sequence length="302" mass="33137">MLGLLPYSIRKYYAVRHVGVVYAVLAFVAWGLLPLYLRTLASVAPFEIIAHRALWTFMSLLPLVGLVTFRRSEVYSALSNPKTRLLLLLSSIKLNANWVLMVIAVASNRVVEAGFGYYIVPAMTALLAFVKDRKIPRVWHLISLALALMALVILILADRRVPWLAIFLALTFSFYGALKQLLPVDAIAALMIETSLAVPFAAIFLASQNGLAIFTSYPPTISLLLVAAGGLSVAPLVWLGKGATHLPLAKLGYLQPITPTLILVTGIFIFAEAFDMQRIVSLGFIWLAAVIYHLDTYVVKNA</sequence>
<protein>
    <recommendedName>
        <fullName evidence="2">EamA domain-containing protein</fullName>
    </recommendedName>
</protein>
<evidence type="ECO:0000259" key="2">
    <source>
        <dbReference type="Pfam" id="PF00892"/>
    </source>
</evidence>
<feature type="transmembrane region" description="Helical" evidence="1">
    <location>
        <begin position="85"/>
        <end position="107"/>
    </location>
</feature>
<dbReference type="SUPFAM" id="SSF103481">
    <property type="entry name" value="Multidrug resistance efflux transporter EmrE"/>
    <property type="match status" value="1"/>
</dbReference>
<feature type="transmembrane region" description="Helical" evidence="1">
    <location>
        <begin position="49"/>
        <end position="69"/>
    </location>
</feature>
<keyword evidence="1" id="KW-0472">Membrane</keyword>
<feature type="domain" description="EamA" evidence="2">
    <location>
        <begin position="18"/>
        <end position="155"/>
    </location>
</feature>
<dbReference type="AlphaFoldDB" id="W4LNG1"/>
<keyword evidence="4" id="KW-1185">Reference proteome</keyword>
<feature type="transmembrane region" description="Helical" evidence="1">
    <location>
        <begin position="194"/>
        <end position="214"/>
    </location>
</feature>
<dbReference type="Pfam" id="PF00892">
    <property type="entry name" value="EamA"/>
    <property type="match status" value="1"/>
</dbReference>
<dbReference type="InterPro" id="IPR037185">
    <property type="entry name" value="EmrE-like"/>
</dbReference>
<organism evidence="3 4">
    <name type="scientific">Entotheonella factor</name>
    <dbReference type="NCBI Taxonomy" id="1429438"/>
    <lineage>
        <taxon>Bacteria</taxon>
        <taxon>Pseudomonadati</taxon>
        <taxon>Nitrospinota/Tectimicrobiota group</taxon>
        <taxon>Candidatus Tectimicrobiota</taxon>
        <taxon>Candidatus Entotheonellia</taxon>
        <taxon>Candidatus Entotheonellales</taxon>
        <taxon>Candidatus Entotheonellaceae</taxon>
        <taxon>Candidatus Entotheonella</taxon>
    </lineage>
</organism>
<feature type="transmembrane region" description="Helical" evidence="1">
    <location>
        <begin position="138"/>
        <end position="157"/>
    </location>
</feature>
<accession>W4LNG1</accession>
<dbReference type="Proteomes" id="UP000019141">
    <property type="component" value="Unassembled WGS sequence"/>
</dbReference>
<evidence type="ECO:0000256" key="1">
    <source>
        <dbReference type="SAM" id="Phobius"/>
    </source>
</evidence>
<comment type="caution">
    <text evidence="3">The sequence shown here is derived from an EMBL/GenBank/DDBJ whole genome shotgun (WGS) entry which is preliminary data.</text>
</comment>
<keyword evidence="1" id="KW-0812">Transmembrane</keyword>
<dbReference type="EMBL" id="AZHW01000449">
    <property type="protein sequence ID" value="ETW99414.1"/>
    <property type="molecule type" value="Genomic_DNA"/>
</dbReference>
<proteinExistence type="predicted"/>
<dbReference type="HOGENOM" id="CLU_054508_1_0_7"/>
<feature type="transmembrane region" description="Helical" evidence="1">
    <location>
        <begin position="251"/>
        <end position="270"/>
    </location>
</feature>
<keyword evidence="1" id="KW-1133">Transmembrane helix</keyword>
<reference evidence="3 4" key="1">
    <citation type="journal article" date="2014" name="Nature">
        <title>An environmental bacterial taxon with a large and distinct metabolic repertoire.</title>
        <authorList>
            <person name="Wilson M.C."/>
            <person name="Mori T."/>
            <person name="Ruckert C."/>
            <person name="Uria A.R."/>
            <person name="Helf M.J."/>
            <person name="Takada K."/>
            <person name="Gernert C."/>
            <person name="Steffens U.A."/>
            <person name="Heycke N."/>
            <person name="Schmitt S."/>
            <person name="Rinke C."/>
            <person name="Helfrich E.J."/>
            <person name="Brachmann A.O."/>
            <person name="Gurgui C."/>
            <person name="Wakimoto T."/>
            <person name="Kracht M."/>
            <person name="Crusemann M."/>
            <person name="Hentschel U."/>
            <person name="Abe I."/>
            <person name="Matsunaga S."/>
            <person name="Kalinowski J."/>
            <person name="Takeyama H."/>
            <person name="Piel J."/>
        </authorList>
    </citation>
    <scope>NUCLEOTIDE SEQUENCE [LARGE SCALE GENOMIC DNA]</scope>
    <source>
        <strain evidence="4">TSY1</strain>
    </source>
</reference>
<feature type="transmembrane region" description="Helical" evidence="1">
    <location>
        <begin position="220"/>
        <end position="239"/>
    </location>
</feature>
<name>W4LNG1_ENTF1</name>
<evidence type="ECO:0000313" key="4">
    <source>
        <dbReference type="Proteomes" id="UP000019141"/>
    </source>
</evidence>
<evidence type="ECO:0000313" key="3">
    <source>
        <dbReference type="EMBL" id="ETW99414.1"/>
    </source>
</evidence>
<feature type="transmembrane region" description="Helical" evidence="1">
    <location>
        <begin position="163"/>
        <end position="182"/>
    </location>
</feature>
<feature type="transmembrane region" description="Helical" evidence="1">
    <location>
        <begin position="12"/>
        <end position="37"/>
    </location>
</feature>
<dbReference type="GO" id="GO:0016020">
    <property type="term" value="C:membrane"/>
    <property type="evidence" value="ECO:0007669"/>
    <property type="project" value="InterPro"/>
</dbReference>
<feature type="transmembrane region" description="Helical" evidence="1">
    <location>
        <begin position="113"/>
        <end position="131"/>
    </location>
</feature>
<gene>
    <name evidence="3" type="ORF">ETSY1_15090</name>
</gene>
<dbReference type="InterPro" id="IPR000620">
    <property type="entry name" value="EamA_dom"/>
</dbReference>